<dbReference type="Proteomes" id="UP001181355">
    <property type="component" value="Chromosome"/>
</dbReference>
<sequence length="359" mass="38914">MSVNTNEQETMPETMSGTKANGDGSTANIPNPPSASGISPERHQQAVEIVSRMREEIQRAMIGQKAVVNQVLACCLAGGHVLLEGVPGLGKTLLVKALAKTFAGHSARIQFTPDLMPADVMGHAIYDIKNQTFNVRKGPIFTNLLLADEINRAPAKTQSALLEVMQERQVTIENESHALDAPFMVLATQNPLENEGTYPLPEAQLDRFLIKACIDYPSAEEELAMLNMVTNKRIGDNLDVKQVNTIIKPETIVALQQLVSQIQVDEAVADYAVRIVRATRDCPGISVGAGPRGSIALIRISRAFALMNKRDFVTPADIKSACIPVLRHRVALSPESELDGLSSDTILSNLLEQIPAPRA</sequence>
<dbReference type="InterPro" id="IPR011703">
    <property type="entry name" value="ATPase_AAA-3"/>
</dbReference>
<proteinExistence type="predicted"/>
<dbReference type="Pfam" id="PF17863">
    <property type="entry name" value="AAA_lid_2"/>
    <property type="match status" value="1"/>
</dbReference>
<evidence type="ECO:0000256" key="1">
    <source>
        <dbReference type="SAM" id="MobiDB-lite"/>
    </source>
</evidence>
<protein>
    <submittedName>
        <fullName evidence="3">MoxR family ATPase</fullName>
    </submittedName>
</protein>
<dbReference type="SUPFAM" id="SSF52540">
    <property type="entry name" value="P-loop containing nucleoside triphosphate hydrolases"/>
    <property type="match status" value="1"/>
</dbReference>
<dbReference type="SMART" id="SM00382">
    <property type="entry name" value="AAA"/>
    <property type="match status" value="1"/>
</dbReference>
<accession>A0ABY9RJF2</accession>
<feature type="region of interest" description="Disordered" evidence="1">
    <location>
        <begin position="1"/>
        <end position="43"/>
    </location>
</feature>
<organism evidence="3 4">
    <name type="scientific">Undibacterium cyanobacteriorum</name>
    <dbReference type="NCBI Taxonomy" id="3073561"/>
    <lineage>
        <taxon>Bacteria</taxon>
        <taxon>Pseudomonadati</taxon>
        <taxon>Pseudomonadota</taxon>
        <taxon>Betaproteobacteria</taxon>
        <taxon>Burkholderiales</taxon>
        <taxon>Oxalobacteraceae</taxon>
        <taxon>Undibacterium</taxon>
    </lineage>
</organism>
<feature type="compositionally biased region" description="Polar residues" evidence="1">
    <location>
        <begin position="1"/>
        <end position="37"/>
    </location>
</feature>
<dbReference type="EMBL" id="CP133720">
    <property type="protein sequence ID" value="WMW80959.1"/>
    <property type="molecule type" value="Genomic_DNA"/>
</dbReference>
<dbReference type="InterPro" id="IPR003593">
    <property type="entry name" value="AAA+_ATPase"/>
</dbReference>
<reference evidence="3" key="1">
    <citation type="submission" date="2023-09" db="EMBL/GenBank/DDBJ databases">
        <title>Undibacterium sp. 20NA77.5 isolated from freshwater.</title>
        <authorList>
            <person name="Le V."/>
            <person name="Ko S.-R."/>
            <person name="Ahn C.-Y."/>
            <person name="Oh H.-M."/>
        </authorList>
    </citation>
    <scope>NUCLEOTIDE SEQUENCE</scope>
    <source>
        <strain evidence="3">20NA77.5</strain>
    </source>
</reference>
<dbReference type="RefSeq" id="WP_309482450.1">
    <property type="nucleotide sequence ID" value="NZ_CP133720.1"/>
</dbReference>
<dbReference type="CDD" id="cd00009">
    <property type="entry name" value="AAA"/>
    <property type="match status" value="1"/>
</dbReference>
<dbReference type="InterPro" id="IPR050764">
    <property type="entry name" value="CbbQ/NirQ/NorQ/GpvN"/>
</dbReference>
<dbReference type="Gene3D" id="1.10.8.80">
    <property type="entry name" value="Magnesium chelatase subunit I, C-Terminal domain"/>
    <property type="match status" value="1"/>
</dbReference>
<name>A0ABY9RJF2_9BURK</name>
<evidence type="ECO:0000259" key="2">
    <source>
        <dbReference type="SMART" id="SM00382"/>
    </source>
</evidence>
<dbReference type="Gene3D" id="3.40.50.300">
    <property type="entry name" value="P-loop containing nucleotide triphosphate hydrolases"/>
    <property type="match status" value="1"/>
</dbReference>
<gene>
    <name evidence="3" type="ORF">RF679_01435</name>
</gene>
<dbReference type="PIRSF" id="PIRSF002849">
    <property type="entry name" value="AAA_ATPase_chaperone_MoxR_prd"/>
    <property type="match status" value="1"/>
</dbReference>
<evidence type="ECO:0000313" key="4">
    <source>
        <dbReference type="Proteomes" id="UP001181355"/>
    </source>
</evidence>
<dbReference type="PANTHER" id="PTHR42759">
    <property type="entry name" value="MOXR FAMILY PROTEIN"/>
    <property type="match status" value="1"/>
</dbReference>
<evidence type="ECO:0000313" key="3">
    <source>
        <dbReference type="EMBL" id="WMW80959.1"/>
    </source>
</evidence>
<dbReference type="PANTHER" id="PTHR42759:SF1">
    <property type="entry name" value="MAGNESIUM-CHELATASE SUBUNIT CHLD"/>
    <property type="match status" value="1"/>
</dbReference>
<feature type="domain" description="AAA+ ATPase" evidence="2">
    <location>
        <begin position="77"/>
        <end position="229"/>
    </location>
</feature>
<dbReference type="InterPro" id="IPR041628">
    <property type="entry name" value="ChlI/MoxR_AAA_lid"/>
</dbReference>
<dbReference type="Pfam" id="PF07726">
    <property type="entry name" value="AAA_3"/>
    <property type="match status" value="1"/>
</dbReference>
<dbReference type="InterPro" id="IPR027417">
    <property type="entry name" value="P-loop_NTPase"/>
</dbReference>
<keyword evidence="4" id="KW-1185">Reference proteome</keyword>